<dbReference type="STRING" id="1391627.SAMN05216464_101446"/>
<keyword evidence="1" id="KW-0472">Membrane</keyword>
<dbReference type="RefSeq" id="WP_091143528.1">
    <property type="nucleotide sequence ID" value="NZ_FNAI01000001.1"/>
</dbReference>
<evidence type="ECO:0000313" key="3">
    <source>
        <dbReference type="Proteomes" id="UP000199072"/>
    </source>
</evidence>
<gene>
    <name evidence="2" type="ORF">SAMN05216464_101446</name>
</gene>
<dbReference type="Proteomes" id="UP000199072">
    <property type="component" value="Unassembled WGS sequence"/>
</dbReference>
<protein>
    <submittedName>
        <fullName evidence="2">Uncharacterized protein</fullName>
    </submittedName>
</protein>
<evidence type="ECO:0000313" key="2">
    <source>
        <dbReference type="EMBL" id="SDD33484.1"/>
    </source>
</evidence>
<dbReference type="OrthoDB" id="799872at2"/>
<reference evidence="2 3" key="1">
    <citation type="submission" date="2016-10" db="EMBL/GenBank/DDBJ databases">
        <authorList>
            <person name="de Groot N.N."/>
        </authorList>
    </citation>
    <scope>NUCLEOTIDE SEQUENCE [LARGE SCALE GENOMIC DNA]</scope>
    <source>
        <strain evidence="2 3">47C3B</strain>
    </source>
</reference>
<accession>A0A1G6TX39</accession>
<organism evidence="2 3">
    <name type="scientific">Mucilaginibacter pineti</name>
    <dbReference type="NCBI Taxonomy" id="1391627"/>
    <lineage>
        <taxon>Bacteria</taxon>
        <taxon>Pseudomonadati</taxon>
        <taxon>Bacteroidota</taxon>
        <taxon>Sphingobacteriia</taxon>
        <taxon>Sphingobacteriales</taxon>
        <taxon>Sphingobacteriaceae</taxon>
        <taxon>Mucilaginibacter</taxon>
    </lineage>
</organism>
<dbReference type="AlphaFoldDB" id="A0A1G6TX39"/>
<keyword evidence="1" id="KW-0812">Transmembrane</keyword>
<keyword evidence="3" id="KW-1185">Reference proteome</keyword>
<name>A0A1G6TX39_9SPHI</name>
<feature type="transmembrane region" description="Helical" evidence="1">
    <location>
        <begin position="12"/>
        <end position="30"/>
    </location>
</feature>
<evidence type="ECO:0000256" key="1">
    <source>
        <dbReference type="SAM" id="Phobius"/>
    </source>
</evidence>
<sequence>MKYYFKFDKHLVALPFLLFVYGFIQTANFFNKHLAVLSWSFFLGLACIVLLIIYTFRNFNMVRLAILRRSLLEITEEYIHHHVYNVKYYWSDIDEIEPADNTIYIKMYDKAISPVKDKNALIRYFVYAKKNNMYTIDLTYVKGSHNKLFSLLNDYSIPSLELEGK</sequence>
<dbReference type="EMBL" id="FNAI01000001">
    <property type="protein sequence ID" value="SDD33484.1"/>
    <property type="molecule type" value="Genomic_DNA"/>
</dbReference>
<feature type="transmembrane region" description="Helical" evidence="1">
    <location>
        <begin position="36"/>
        <end position="56"/>
    </location>
</feature>
<proteinExistence type="predicted"/>
<keyword evidence="1" id="KW-1133">Transmembrane helix</keyword>